<sequence length="157" mass="17658">MKPKEAAAAADVNYDTALESLTANFTGLQIKKSIKAEFMREERNLSIKVVSSHLLGRNKEVTLEARVIRVDHWVKNGMDYLNNCIFVDESGFDINMRRSRRWYKRGTEAVITTLSSRGVSHTVIGAILAIGVVNLSMRESGNIKRRKFVGATKRKTS</sequence>
<gene>
    <name evidence="2" type="ORF">MFLAVUS_006544</name>
</gene>
<accession>A0ABP9Z1U4</accession>
<comment type="caution">
    <text evidence="2">The sequence shown here is derived from an EMBL/GenBank/DDBJ whole genome shotgun (WGS) entry which is preliminary data.</text>
</comment>
<keyword evidence="1" id="KW-0472">Membrane</keyword>
<dbReference type="EMBL" id="BAABUK010000015">
    <property type="protein sequence ID" value="GAA5813077.1"/>
    <property type="molecule type" value="Genomic_DNA"/>
</dbReference>
<feature type="transmembrane region" description="Helical" evidence="1">
    <location>
        <begin position="118"/>
        <end position="137"/>
    </location>
</feature>
<dbReference type="Gene3D" id="3.30.420.10">
    <property type="entry name" value="Ribonuclease H-like superfamily/Ribonuclease H"/>
    <property type="match status" value="1"/>
</dbReference>
<dbReference type="InterPro" id="IPR036397">
    <property type="entry name" value="RNaseH_sf"/>
</dbReference>
<proteinExistence type="predicted"/>
<name>A0ABP9Z1U4_9FUNG</name>
<evidence type="ECO:0000313" key="3">
    <source>
        <dbReference type="Proteomes" id="UP001473302"/>
    </source>
</evidence>
<keyword evidence="3" id="KW-1185">Reference proteome</keyword>
<reference evidence="2 3" key="1">
    <citation type="submission" date="2024-04" db="EMBL/GenBank/DDBJ databases">
        <title>genome sequences of Mucor flavus KT1a and Helicostylum pulchrum KT1b strains isolated from the surface of a dry-aged beef.</title>
        <authorList>
            <person name="Toyotome T."/>
            <person name="Hosono M."/>
            <person name="Torimaru M."/>
            <person name="Fukuda K."/>
            <person name="Mikami N."/>
        </authorList>
    </citation>
    <scope>NUCLEOTIDE SEQUENCE [LARGE SCALE GENOMIC DNA]</scope>
    <source>
        <strain evidence="2 3">KT1a</strain>
    </source>
</reference>
<keyword evidence="1" id="KW-0812">Transmembrane</keyword>
<evidence type="ECO:0000256" key="1">
    <source>
        <dbReference type="SAM" id="Phobius"/>
    </source>
</evidence>
<keyword evidence="1" id="KW-1133">Transmembrane helix</keyword>
<evidence type="ECO:0000313" key="2">
    <source>
        <dbReference type="EMBL" id="GAA5813077.1"/>
    </source>
</evidence>
<dbReference type="Proteomes" id="UP001473302">
    <property type="component" value="Unassembled WGS sequence"/>
</dbReference>
<protein>
    <recommendedName>
        <fullName evidence="4">Transposase</fullName>
    </recommendedName>
</protein>
<evidence type="ECO:0008006" key="4">
    <source>
        <dbReference type="Google" id="ProtNLM"/>
    </source>
</evidence>
<organism evidence="2 3">
    <name type="scientific">Mucor flavus</name>
    <dbReference type="NCBI Taxonomy" id="439312"/>
    <lineage>
        <taxon>Eukaryota</taxon>
        <taxon>Fungi</taxon>
        <taxon>Fungi incertae sedis</taxon>
        <taxon>Mucoromycota</taxon>
        <taxon>Mucoromycotina</taxon>
        <taxon>Mucoromycetes</taxon>
        <taxon>Mucorales</taxon>
        <taxon>Mucorineae</taxon>
        <taxon>Mucoraceae</taxon>
        <taxon>Mucor</taxon>
    </lineage>
</organism>